<evidence type="ECO:0000313" key="2">
    <source>
        <dbReference type="Proteomes" id="UP000053562"/>
    </source>
</evidence>
<dbReference type="InterPro" id="IPR008780">
    <property type="entry name" value="Plasmodium_Vir"/>
</dbReference>
<gene>
    <name evidence="1" type="ORF">PVIIG_05692</name>
</gene>
<dbReference type="EMBL" id="KQ234590">
    <property type="protein sequence ID" value="KMZ76882.1"/>
    <property type="molecule type" value="Genomic_DNA"/>
</dbReference>
<sequence>MIIRRRILYFFTPIGQMFRSKIGIINNNISNNDEEMTNISLIEQENEPINFQQGTYNIKYQSL</sequence>
<protein>
    <submittedName>
        <fullName evidence="1">Uncharacterized protein</fullName>
    </submittedName>
</protein>
<organism evidence="1 2">
    <name type="scientific">Plasmodium vivax India VII</name>
    <dbReference type="NCBI Taxonomy" id="1077284"/>
    <lineage>
        <taxon>Eukaryota</taxon>
        <taxon>Sar</taxon>
        <taxon>Alveolata</taxon>
        <taxon>Apicomplexa</taxon>
        <taxon>Aconoidasida</taxon>
        <taxon>Haemosporida</taxon>
        <taxon>Plasmodiidae</taxon>
        <taxon>Plasmodium</taxon>
        <taxon>Plasmodium (Plasmodium)</taxon>
    </lineage>
</organism>
<accession>A0A0J9S4D3</accession>
<dbReference type="Pfam" id="PF05795">
    <property type="entry name" value="Plasmodium_Vir"/>
    <property type="match status" value="1"/>
</dbReference>
<dbReference type="Proteomes" id="UP000053562">
    <property type="component" value="Unassembled WGS sequence"/>
</dbReference>
<evidence type="ECO:0000313" key="1">
    <source>
        <dbReference type="EMBL" id="KMZ76882.1"/>
    </source>
</evidence>
<reference evidence="1 2" key="1">
    <citation type="submission" date="2011-08" db="EMBL/GenBank/DDBJ databases">
        <title>The Genome Sequence of Plasmodium vivax India VII.</title>
        <authorList>
            <consortium name="The Broad Institute Genome Sequencing Platform"/>
            <consortium name="The Broad Institute Genome Sequencing Center for Infectious Disease"/>
            <person name="Neafsey D."/>
            <person name="Carlton J."/>
            <person name="Barnwell J."/>
            <person name="Collins W."/>
            <person name="Escalante A."/>
            <person name="Mullikin J."/>
            <person name="Saul A."/>
            <person name="Guigo R."/>
            <person name="Camara F."/>
            <person name="Young S.K."/>
            <person name="Zeng Q."/>
            <person name="Gargeya S."/>
            <person name="Fitzgerald M."/>
            <person name="Haas B."/>
            <person name="Abouelleil A."/>
            <person name="Alvarado L."/>
            <person name="Arachchi H.M."/>
            <person name="Berlin A."/>
            <person name="Brown A."/>
            <person name="Chapman S.B."/>
            <person name="Chen Z."/>
            <person name="Dunbar C."/>
            <person name="Freedman E."/>
            <person name="Gearin G."/>
            <person name="Gellesch M."/>
            <person name="Goldberg J."/>
            <person name="Griggs A."/>
            <person name="Gujja S."/>
            <person name="Heiman D."/>
            <person name="Howarth C."/>
            <person name="Larson L."/>
            <person name="Lui A."/>
            <person name="MacDonald P.J.P."/>
            <person name="Montmayeur A."/>
            <person name="Murphy C."/>
            <person name="Neiman D."/>
            <person name="Pearson M."/>
            <person name="Priest M."/>
            <person name="Roberts A."/>
            <person name="Saif S."/>
            <person name="Shea T."/>
            <person name="Shenoy N."/>
            <person name="Sisk P."/>
            <person name="Stolte C."/>
            <person name="Sykes S."/>
            <person name="Wortman J."/>
            <person name="Nusbaum C."/>
            <person name="Birren B."/>
        </authorList>
    </citation>
    <scope>NUCLEOTIDE SEQUENCE [LARGE SCALE GENOMIC DNA]</scope>
    <source>
        <strain evidence="1 2">India VII</strain>
    </source>
</reference>
<name>A0A0J9S4D3_PLAVI</name>
<proteinExistence type="predicted"/>
<dbReference type="AlphaFoldDB" id="A0A0J9S4D3"/>